<evidence type="ECO:0000256" key="8">
    <source>
        <dbReference type="SAM" id="MobiDB-lite"/>
    </source>
</evidence>
<sequence length="332" mass="36619">MTSVTTGVGPVPHSGEDPSRDQGAPRRRNKRQRGLRSNDGKTAAMLFGPTGLILIALVAVPIVFLLISSFSDFNQRSLFTGEFNIVGLRQYVIALSDSEFWFAILRTVLFTAALVLGSVLIGMYISQMMTRLNGAMRYLVTFVLIFAWAMPNVASSIVWKWLFQPGYGVVNWMLTRLRIFGDMSNTAWSNNTALALICIWMLVVWQAVPYIAITLYAATIAVDHSCLEAAQLDGAGSWRLYWQILVPMIKPNLLVVAILSVIWDFNVFNQIWLVSQGGPAGSTATIGVFTYTKAFVSFDIGQGSAIAVITMLMLLVLTGVYIRNLLKSGEDL</sequence>
<dbReference type="AlphaFoldDB" id="A0A087CE06"/>
<dbReference type="GO" id="GO:0055085">
    <property type="term" value="P:transmembrane transport"/>
    <property type="evidence" value="ECO:0007669"/>
    <property type="project" value="InterPro"/>
</dbReference>
<organism evidence="10 11">
    <name type="scientific">Bifidobacterium psychraerophilum</name>
    <dbReference type="NCBI Taxonomy" id="218140"/>
    <lineage>
        <taxon>Bacteria</taxon>
        <taxon>Bacillati</taxon>
        <taxon>Actinomycetota</taxon>
        <taxon>Actinomycetes</taxon>
        <taxon>Bifidobacteriales</taxon>
        <taxon>Bifidobacteriaceae</taxon>
        <taxon>Bifidobacterium</taxon>
    </lineage>
</organism>
<evidence type="ECO:0000256" key="6">
    <source>
        <dbReference type="ARBA" id="ARBA00023136"/>
    </source>
</evidence>
<evidence type="ECO:0000313" key="11">
    <source>
        <dbReference type="Proteomes" id="UP000029050"/>
    </source>
</evidence>
<dbReference type="InterPro" id="IPR000515">
    <property type="entry name" value="MetI-like"/>
</dbReference>
<dbReference type="STRING" id="218140.BPSY_1914"/>
<evidence type="ECO:0000256" key="1">
    <source>
        <dbReference type="ARBA" id="ARBA00004651"/>
    </source>
</evidence>
<keyword evidence="2 7" id="KW-0813">Transport</keyword>
<feature type="transmembrane region" description="Helical" evidence="7">
    <location>
        <begin position="300"/>
        <end position="322"/>
    </location>
</feature>
<dbReference type="InterPro" id="IPR035906">
    <property type="entry name" value="MetI-like_sf"/>
</dbReference>
<feature type="region of interest" description="Disordered" evidence="8">
    <location>
        <begin position="1"/>
        <end position="36"/>
    </location>
</feature>
<feature type="domain" description="ABC transmembrane type-1" evidence="9">
    <location>
        <begin position="104"/>
        <end position="321"/>
    </location>
</feature>
<accession>A0A087CE06</accession>
<dbReference type="Proteomes" id="UP000029050">
    <property type="component" value="Unassembled WGS sequence"/>
</dbReference>
<dbReference type="GeneID" id="98301106"/>
<evidence type="ECO:0000256" key="7">
    <source>
        <dbReference type="RuleBase" id="RU363032"/>
    </source>
</evidence>
<feature type="transmembrane region" description="Helical" evidence="7">
    <location>
        <begin position="43"/>
        <end position="67"/>
    </location>
</feature>
<comment type="subcellular location">
    <subcellularLocation>
        <location evidence="1 7">Cell membrane</location>
        <topology evidence="1 7">Multi-pass membrane protein</topology>
    </subcellularLocation>
</comment>
<feature type="transmembrane region" description="Helical" evidence="7">
    <location>
        <begin position="100"/>
        <end position="126"/>
    </location>
</feature>
<gene>
    <name evidence="10" type="ORF">BPSY_1914</name>
</gene>
<evidence type="ECO:0000256" key="4">
    <source>
        <dbReference type="ARBA" id="ARBA00022692"/>
    </source>
</evidence>
<evidence type="ECO:0000313" key="10">
    <source>
        <dbReference type="EMBL" id="KFI81506.1"/>
    </source>
</evidence>
<feature type="transmembrane region" description="Helical" evidence="7">
    <location>
        <begin position="138"/>
        <end position="162"/>
    </location>
</feature>
<feature type="transmembrane region" description="Helical" evidence="7">
    <location>
        <begin position="193"/>
        <end position="219"/>
    </location>
</feature>
<keyword evidence="3" id="KW-1003">Cell membrane</keyword>
<dbReference type="GO" id="GO:0005886">
    <property type="term" value="C:plasma membrane"/>
    <property type="evidence" value="ECO:0007669"/>
    <property type="project" value="UniProtKB-SubCell"/>
</dbReference>
<dbReference type="RefSeq" id="WP_051921904.1">
    <property type="nucleotide sequence ID" value="NZ_JALCNH010000004.1"/>
</dbReference>
<dbReference type="PROSITE" id="PS50928">
    <property type="entry name" value="ABC_TM1"/>
    <property type="match status" value="1"/>
</dbReference>
<feature type="compositionally biased region" description="Basic and acidic residues" evidence="8">
    <location>
        <begin position="14"/>
        <end position="24"/>
    </location>
</feature>
<feature type="compositionally biased region" description="Basic residues" evidence="8">
    <location>
        <begin position="25"/>
        <end position="34"/>
    </location>
</feature>
<dbReference type="eggNOG" id="COG1175">
    <property type="taxonomic scope" value="Bacteria"/>
</dbReference>
<name>A0A087CE06_9BIFI</name>
<feature type="transmembrane region" description="Helical" evidence="7">
    <location>
        <begin position="240"/>
        <end position="263"/>
    </location>
</feature>
<dbReference type="Gene3D" id="1.10.3720.10">
    <property type="entry name" value="MetI-like"/>
    <property type="match status" value="1"/>
</dbReference>
<evidence type="ECO:0000256" key="3">
    <source>
        <dbReference type="ARBA" id="ARBA00022475"/>
    </source>
</evidence>
<dbReference type="PANTHER" id="PTHR43005:SF1">
    <property type="entry name" value="SPERMIDINE_PUTRESCINE TRANSPORT SYSTEM PERMEASE PROTEIN"/>
    <property type="match status" value="1"/>
</dbReference>
<dbReference type="SUPFAM" id="SSF161098">
    <property type="entry name" value="MetI-like"/>
    <property type="match status" value="1"/>
</dbReference>
<keyword evidence="6 7" id="KW-0472">Membrane</keyword>
<evidence type="ECO:0000259" key="9">
    <source>
        <dbReference type="PROSITE" id="PS50928"/>
    </source>
</evidence>
<comment type="caution">
    <text evidence="10">The sequence shown here is derived from an EMBL/GenBank/DDBJ whole genome shotgun (WGS) entry which is preliminary data.</text>
</comment>
<keyword evidence="4 7" id="KW-0812">Transmembrane</keyword>
<comment type="similarity">
    <text evidence="7">Belongs to the binding-protein-dependent transport system permease family.</text>
</comment>
<dbReference type="EMBL" id="JGZI01000010">
    <property type="protein sequence ID" value="KFI81506.1"/>
    <property type="molecule type" value="Genomic_DNA"/>
</dbReference>
<evidence type="ECO:0000256" key="2">
    <source>
        <dbReference type="ARBA" id="ARBA00022448"/>
    </source>
</evidence>
<proteinExistence type="inferred from homology"/>
<reference evidence="10 11" key="1">
    <citation type="submission" date="2014-03" db="EMBL/GenBank/DDBJ databases">
        <title>Genomics of Bifidobacteria.</title>
        <authorList>
            <person name="Ventura M."/>
            <person name="Milani C."/>
            <person name="Lugli G.A."/>
        </authorList>
    </citation>
    <scope>NUCLEOTIDE SEQUENCE [LARGE SCALE GENOMIC DNA]</scope>
    <source>
        <strain evidence="10 11">LMG 21775</strain>
    </source>
</reference>
<dbReference type="CDD" id="cd06261">
    <property type="entry name" value="TM_PBP2"/>
    <property type="match status" value="1"/>
</dbReference>
<keyword evidence="11" id="KW-1185">Reference proteome</keyword>
<keyword evidence="5 7" id="KW-1133">Transmembrane helix</keyword>
<protein>
    <submittedName>
        <fullName evidence="10">Sugar ABC transporter permease</fullName>
    </submittedName>
</protein>
<dbReference type="PANTHER" id="PTHR43005">
    <property type="entry name" value="BLR7065 PROTEIN"/>
    <property type="match status" value="1"/>
</dbReference>
<dbReference type="Pfam" id="PF00528">
    <property type="entry name" value="BPD_transp_1"/>
    <property type="match status" value="1"/>
</dbReference>
<evidence type="ECO:0000256" key="5">
    <source>
        <dbReference type="ARBA" id="ARBA00022989"/>
    </source>
</evidence>